<name>A0A8S2XAY8_9BILA</name>
<evidence type="ECO:0000313" key="2">
    <source>
        <dbReference type="Proteomes" id="UP000681720"/>
    </source>
</evidence>
<sequence length="84" mass="10105">FDTVHGTQQIGYIRPIWIDEPVEILPSDDEWITRIRLPIKQDKRGDRLQRNFDDIQPILLLFLNRLRRIEIIREDDHQIISNSS</sequence>
<proteinExistence type="predicted"/>
<dbReference type="PANTHER" id="PTHR32387:SF0">
    <property type="entry name" value="PROTEIN NO VEIN"/>
    <property type="match status" value="1"/>
</dbReference>
<dbReference type="EMBL" id="CAJOBJ010077967">
    <property type="protein sequence ID" value="CAF4488382.1"/>
    <property type="molecule type" value="Genomic_DNA"/>
</dbReference>
<dbReference type="Proteomes" id="UP000681720">
    <property type="component" value="Unassembled WGS sequence"/>
</dbReference>
<accession>A0A8S2XAY8</accession>
<gene>
    <name evidence="1" type="ORF">GIL414_LOCUS34142</name>
</gene>
<dbReference type="PANTHER" id="PTHR32387">
    <property type="entry name" value="WU:FJ29H11"/>
    <property type="match status" value="1"/>
</dbReference>
<dbReference type="AlphaFoldDB" id="A0A8S2XAY8"/>
<organism evidence="1 2">
    <name type="scientific">Rotaria magnacalcarata</name>
    <dbReference type="NCBI Taxonomy" id="392030"/>
    <lineage>
        <taxon>Eukaryota</taxon>
        <taxon>Metazoa</taxon>
        <taxon>Spiralia</taxon>
        <taxon>Gnathifera</taxon>
        <taxon>Rotifera</taxon>
        <taxon>Eurotatoria</taxon>
        <taxon>Bdelloidea</taxon>
        <taxon>Philodinida</taxon>
        <taxon>Philodinidae</taxon>
        <taxon>Rotaria</taxon>
    </lineage>
</organism>
<reference evidence="1" key="1">
    <citation type="submission" date="2021-02" db="EMBL/GenBank/DDBJ databases">
        <authorList>
            <person name="Nowell W R."/>
        </authorList>
    </citation>
    <scope>NUCLEOTIDE SEQUENCE</scope>
</reference>
<feature type="non-terminal residue" evidence="1">
    <location>
        <position position="1"/>
    </location>
</feature>
<feature type="non-terminal residue" evidence="1">
    <location>
        <position position="84"/>
    </location>
</feature>
<evidence type="ECO:0000313" key="1">
    <source>
        <dbReference type="EMBL" id="CAF4488382.1"/>
    </source>
</evidence>
<dbReference type="InterPro" id="IPR052957">
    <property type="entry name" value="Auxin_embryo_med"/>
</dbReference>
<protein>
    <submittedName>
        <fullName evidence="1">Uncharacterized protein</fullName>
    </submittedName>
</protein>
<comment type="caution">
    <text evidence="1">The sequence shown here is derived from an EMBL/GenBank/DDBJ whole genome shotgun (WGS) entry which is preliminary data.</text>
</comment>